<comment type="subcellular location">
    <subcellularLocation>
        <location evidence="9">Cell inner membrane</location>
        <topology evidence="9">Multi-pass membrane protein</topology>
    </subcellularLocation>
    <subcellularLocation>
        <location evidence="1">Cell membrane</location>
        <topology evidence="1">Multi-pass membrane protein</topology>
    </subcellularLocation>
</comment>
<sequence length="465" mass="50418">MSSSNTSSPLDQNVFDPQVAAEQREQRKRRIQSSLAKRHRKEKTFRFAGFSAVVIGLAFVALLFGSILAKGLPSFWQSSLTVPVYFDPAIVNVGAKPKATAGETPAHFEERMVAWQTEMGMVDWDALIVNGIVSKDKALESQRDYLSSLYTSSEAYRLRDMVMNNPALIGSKQEIKFLADANIDVWLAGNIDRSLPDDQQQLEPEVRQLADKLKAEGIIDSTFNTNLFVSPDSRSSPATSGLAGAFMGSLFMMLIVIIISIPIGVASAIYLEEFAPKNMMTDIIEVNINNLAAVPSIVFGLLGAAIFIGWMQLPLSAPLVGGLVLSLMTLPTVIITTRASLKAVPPSIRQAALGLGASKVQTVFHHVLPLALPGIMTGSIIGVAHALGETAPLLLIGMSAFVASVPTTPLDQATALPVQVYLWQGNELRNFFEGRTAAAIIVLLALMISLNSLAIWLRKKFEVRW</sequence>
<reference evidence="12" key="1">
    <citation type="submission" date="2022-09" db="EMBL/GenBank/DDBJ databases">
        <title>Intensive care unit water sources are persistently colonized with multi-drug resistant bacteria and are the site of extensive horizontal gene transfer of antibiotic resistance genes.</title>
        <authorList>
            <person name="Diorio-Toth L."/>
        </authorList>
    </citation>
    <scope>NUCLEOTIDE SEQUENCE</scope>
    <source>
        <strain evidence="12">GD04005</strain>
    </source>
</reference>
<keyword evidence="8 9" id="KW-0472">Membrane</keyword>
<organism evidence="12 13">
    <name type="scientific">Acinetobacter courvalinii</name>
    <dbReference type="NCBI Taxonomy" id="280147"/>
    <lineage>
        <taxon>Bacteria</taxon>
        <taxon>Pseudomonadati</taxon>
        <taxon>Pseudomonadota</taxon>
        <taxon>Gammaproteobacteria</taxon>
        <taxon>Moraxellales</taxon>
        <taxon>Moraxellaceae</taxon>
        <taxon>Acinetobacter</taxon>
    </lineage>
</organism>
<evidence type="ECO:0000256" key="4">
    <source>
        <dbReference type="ARBA" id="ARBA00022448"/>
    </source>
</evidence>
<feature type="region of interest" description="Disordered" evidence="10">
    <location>
        <begin position="1"/>
        <end position="36"/>
    </location>
</feature>
<dbReference type="GO" id="GO:0005886">
    <property type="term" value="C:plasma membrane"/>
    <property type="evidence" value="ECO:0007669"/>
    <property type="project" value="UniProtKB-SubCell"/>
</dbReference>
<dbReference type="PROSITE" id="PS50928">
    <property type="entry name" value="ABC_TM1"/>
    <property type="match status" value="1"/>
</dbReference>
<dbReference type="CDD" id="cd06261">
    <property type="entry name" value="TM_PBP2"/>
    <property type="match status" value="1"/>
</dbReference>
<keyword evidence="7 9" id="KW-1133">Transmembrane helix</keyword>
<keyword evidence="4" id="KW-0813">Transport</keyword>
<evidence type="ECO:0000256" key="7">
    <source>
        <dbReference type="ARBA" id="ARBA00022989"/>
    </source>
</evidence>
<dbReference type="InterPro" id="IPR005672">
    <property type="entry name" value="Phosphate_PstA"/>
</dbReference>
<evidence type="ECO:0000256" key="5">
    <source>
        <dbReference type="ARBA" id="ARBA00022475"/>
    </source>
</evidence>
<evidence type="ECO:0000313" key="13">
    <source>
        <dbReference type="Proteomes" id="UP001159329"/>
    </source>
</evidence>
<dbReference type="Pfam" id="PF11812">
    <property type="entry name" value="DUF3333"/>
    <property type="match status" value="1"/>
</dbReference>
<dbReference type="Proteomes" id="UP001159329">
    <property type="component" value="Unassembled WGS sequence"/>
</dbReference>
<dbReference type="InterPro" id="IPR024573">
    <property type="entry name" value="DUF3333"/>
</dbReference>
<dbReference type="Gene3D" id="1.10.3720.10">
    <property type="entry name" value="MetI-like"/>
    <property type="match status" value="1"/>
</dbReference>
<comment type="caution">
    <text evidence="12">The sequence shown here is derived from an EMBL/GenBank/DDBJ whole genome shotgun (WGS) entry which is preliminary data.</text>
</comment>
<evidence type="ECO:0000256" key="6">
    <source>
        <dbReference type="ARBA" id="ARBA00022692"/>
    </source>
</evidence>
<accession>A0AA42I9E6</accession>
<evidence type="ECO:0000256" key="8">
    <source>
        <dbReference type="ARBA" id="ARBA00023136"/>
    </source>
</evidence>
<feature type="transmembrane region" description="Helical" evidence="9">
    <location>
        <begin position="319"/>
        <end position="341"/>
    </location>
</feature>
<feature type="compositionally biased region" description="Basic residues" evidence="10">
    <location>
        <begin position="26"/>
        <end position="36"/>
    </location>
</feature>
<evidence type="ECO:0000313" key="12">
    <source>
        <dbReference type="EMBL" id="MDH0564644.1"/>
    </source>
</evidence>
<dbReference type="RefSeq" id="WP_279696138.1">
    <property type="nucleotide sequence ID" value="NZ_JAOEEO010000003.1"/>
</dbReference>
<dbReference type="InterPro" id="IPR035906">
    <property type="entry name" value="MetI-like_sf"/>
</dbReference>
<evidence type="ECO:0000256" key="1">
    <source>
        <dbReference type="ARBA" id="ARBA00004651"/>
    </source>
</evidence>
<protein>
    <recommendedName>
        <fullName evidence="3 9">Phosphate transport system permease protein PstA</fullName>
    </recommendedName>
</protein>
<dbReference type="GO" id="GO:0005315">
    <property type="term" value="F:phosphate transmembrane transporter activity"/>
    <property type="evidence" value="ECO:0007669"/>
    <property type="project" value="InterPro"/>
</dbReference>
<gene>
    <name evidence="12" type="primary">pstA</name>
    <name evidence="12" type="ORF">N7644_13260</name>
</gene>
<feature type="domain" description="ABC transmembrane type-1" evidence="11">
    <location>
        <begin position="246"/>
        <end position="454"/>
    </location>
</feature>
<evidence type="ECO:0000256" key="3">
    <source>
        <dbReference type="ARBA" id="ARBA00016864"/>
    </source>
</evidence>
<evidence type="ECO:0000256" key="9">
    <source>
        <dbReference type="RuleBase" id="RU363043"/>
    </source>
</evidence>
<comment type="similarity">
    <text evidence="2 9">Belongs to the binding-protein-dependent transport system permease family. CysTW subfamily.</text>
</comment>
<dbReference type="EMBL" id="JAOEEO010000003">
    <property type="protein sequence ID" value="MDH0564644.1"/>
    <property type="molecule type" value="Genomic_DNA"/>
</dbReference>
<dbReference type="GO" id="GO:0035435">
    <property type="term" value="P:phosphate ion transmembrane transport"/>
    <property type="evidence" value="ECO:0007669"/>
    <property type="project" value="InterPro"/>
</dbReference>
<keyword evidence="6 9" id="KW-0812">Transmembrane</keyword>
<feature type="transmembrane region" description="Helical" evidence="9">
    <location>
        <begin position="47"/>
        <end position="69"/>
    </location>
</feature>
<evidence type="ECO:0000256" key="2">
    <source>
        <dbReference type="ARBA" id="ARBA00007069"/>
    </source>
</evidence>
<dbReference type="Pfam" id="PF00528">
    <property type="entry name" value="BPD_transp_1"/>
    <property type="match status" value="1"/>
</dbReference>
<name>A0AA42I9E6_9GAMM</name>
<proteinExistence type="inferred from homology"/>
<dbReference type="PANTHER" id="PTHR43470">
    <property type="entry name" value="PHOSPHATE TRANSPORT SYSTEM PERMEASE PROTEIN PSTA-RELATED"/>
    <property type="match status" value="1"/>
</dbReference>
<evidence type="ECO:0000256" key="10">
    <source>
        <dbReference type="SAM" id="MobiDB-lite"/>
    </source>
</evidence>
<evidence type="ECO:0000259" key="11">
    <source>
        <dbReference type="PROSITE" id="PS50928"/>
    </source>
</evidence>
<dbReference type="AlphaFoldDB" id="A0AA42I9E6"/>
<feature type="transmembrane region" description="Helical" evidence="9">
    <location>
        <begin position="250"/>
        <end position="271"/>
    </location>
</feature>
<feature type="transmembrane region" description="Helical" evidence="9">
    <location>
        <begin position="362"/>
        <end position="387"/>
    </location>
</feature>
<dbReference type="NCBIfam" id="TIGR00974">
    <property type="entry name" value="3a0107s02c"/>
    <property type="match status" value="1"/>
</dbReference>
<keyword evidence="5 9" id="KW-1003">Cell membrane</keyword>
<feature type="compositionally biased region" description="Polar residues" evidence="10">
    <location>
        <begin position="1"/>
        <end position="11"/>
    </location>
</feature>
<feature type="transmembrane region" description="Helical" evidence="9">
    <location>
        <begin position="437"/>
        <end position="457"/>
    </location>
</feature>
<feature type="transmembrane region" description="Helical" evidence="9">
    <location>
        <begin position="291"/>
        <end position="313"/>
    </location>
</feature>
<dbReference type="InterPro" id="IPR000515">
    <property type="entry name" value="MetI-like"/>
</dbReference>
<dbReference type="SUPFAM" id="SSF161098">
    <property type="entry name" value="MetI-like"/>
    <property type="match status" value="1"/>
</dbReference>